<organism evidence="3 4">
    <name type="scientific">Micrococcus flavus</name>
    <dbReference type="NCBI Taxonomy" id="384602"/>
    <lineage>
        <taxon>Bacteria</taxon>
        <taxon>Bacillati</taxon>
        <taxon>Actinomycetota</taxon>
        <taxon>Actinomycetes</taxon>
        <taxon>Micrococcales</taxon>
        <taxon>Micrococcaceae</taxon>
        <taxon>Micrococcus</taxon>
    </lineage>
</organism>
<feature type="compositionally biased region" description="Low complexity" evidence="1">
    <location>
        <begin position="1"/>
        <end position="15"/>
    </location>
</feature>
<accession>A0A4Y8X3P1</accession>
<keyword evidence="2" id="KW-1133">Transmembrane helix</keyword>
<keyword evidence="2" id="KW-0472">Membrane</keyword>
<dbReference type="Proteomes" id="UP000560081">
    <property type="component" value="Unassembled WGS sequence"/>
</dbReference>
<protein>
    <submittedName>
        <fullName evidence="3">Uncharacterized protein</fullName>
    </submittedName>
</protein>
<gene>
    <name evidence="3" type="ORF">BJ976_000459</name>
</gene>
<evidence type="ECO:0000256" key="2">
    <source>
        <dbReference type="SAM" id="Phobius"/>
    </source>
</evidence>
<feature type="transmembrane region" description="Helical" evidence="2">
    <location>
        <begin position="31"/>
        <end position="51"/>
    </location>
</feature>
<feature type="transmembrane region" description="Helical" evidence="2">
    <location>
        <begin position="57"/>
        <end position="75"/>
    </location>
</feature>
<name>A0A4Y8X3P1_9MICC</name>
<proteinExistence type="predicted"/>
<evidence type="ECO:0000256" key="1">
    <source>
        <dbReference type="SAM" id="MobiDB-lite"/>
    </source>
</evidence>
<dbReference type="RefSeq" id="WP_135028846.1">
    <property type="nucleotide sequence ID" value="NZ_BMLA01000006.1"/>
</dbReference>
<dbReference type="OrthoDB" id="4950952at2"/>
<feature type="region of interest" description="Disordered" evidence="1">
    <location>
        <begin position="1"/>
        <end position="23"/>
    </location>
</feature>
<reference evidence="3 4" key="1">
    <citation type="submission" date="2020-08" db="EMBL/GenBank/DDBJ databases">
        <title>Sequencing the genomes of 1000 actinobacteria strains.</title>
        <authorList>
            <person name="Klenk H.-P."/>
        </authorList>
    </citation>
    <scope>NUCLEOTIDE SEQUENCE [LARGE SCALE GENOMIC DNA]</scope>
    <source>
        <strain evidence="3 4">DSM 19079</strain>
    </source>
</reference>
<keyword evidence="2" id="KW-0812">Transmembrane</keyword>
<sequence>MSRPSRPPASSDARPGFVSPWENGSPVYRRMVLAGSGLFLLGIVLSVVGALTERLPLSWAALAILAVGVLVHLTAQTVRLREAGRRQAEGERGRSR</sequence>
<dbReference type="EMBL" id="JACHMC010000001">
    <property type="protein sequence ID" value="MBB4882108.1"/>
    <property type="molecule type" value="Genomic_DNA"/>
</dbReference>
<keyword evidence="4" id="KW-1185">Reference proteome</keyword>
<comment type="caution">
    <text evidence="3">The sequence shown here is derived from an EMBL/GenBank/DDBJ whole genome shotgun (WGS) entry which is preliminary data.</text>
</comment>
<evidence type="ECO:0000313" key="4">
    <source>
        <dbReference type="Proteomes" id="UP000560081"/>
    </source>
</evidence>
<dbReference type="AlphaFoldDB" id="A0A4Y8X3P1"/>
<evidence type="ECO:0000313" key="3">
    <source>
        <dbReference type="EMBL" id="MBB4882108.1"/>
    </source>
</evidence>